<dbReference type="PANTHER" id="PTHR30365">
    <property type="entry name" value="CYTOCHROME D UBIQUINOL OXIDASE"/>
    <property type="match status" value="1"/>
</dbReference>
<evidence type="ECO:0000256" key="9">
    <source>
        <dbReference type="ARBA" id="ARBA00022982"/>
    </source>
</evidence>
<evidence type="ECO:0000256" key="4">
    <source>
        <dbReference type="ARBA" id="ARBA00022475"/>
    </source>
</evidence>
<dbReference type="InterPro" id="IPR002585">
    <property type="entry name" value="Cyt-d_ubiquinol_oxidase_su_1"/>
</dbReference>
<keyword evidence="12 13" id="KW-0472">Membrane</keyword>
<dbReference type="Proteomes" id="UP001434737">
    <property type="component" value="Chromosome"/>
</dbReference>
<name>A0ABZ3F7E7_9HELI</name>
<dbReference type="PANTHER" id="PTHR30365:SF0">
    <property type="entry name" value="CYTOCHROME BD-I UBIQUINOL OXIDASE SUBUNIT 1"/>
    <property type="match status" value="1"/>
</dbReference>
<keyword evidence="8 13" id="KW-0479">Metal-binding</keyword>
<protein>
    <submittedName>
        <fullName evidence="14">Cytochrome ubiquinol oxidase subunit I</fullName>
    </submittedName>
</protein>
<feature type="transmembrane region" description="Helical" evidence="13">
    <location>
        <begin position="20"/>
        <end position="44"/>
    </location>
</feature>
<feature type="transmembrane region" description="Helical" evidence="13">
    <location>
        <begin position="128"/>
        <end position="149"/>
    </location>
</feature>
<feature type="transmembrane region" description="Helical" evidence="13">
    <location>
        <begin position="427"/>
        <end position="449"/>
    </location>
</feature>
<keyword evidence="9 13" id="KW-0249">Electron transport</keyword>
<comment type="similarity">
    <text evidence="2 13">Belongs to the cytochrome ubiquinol oxidase subunit 1 family.</text>
</comment>
<feature type="transmembrane region" description="Helical" evidence="13">
    <location>
        <begin position="187"/>
        <end position="211"/>
    </location>
</feature>
<evidence type="ECO:0000313" key="14">
    <source>
        <dbReference type="EMBL" id="XAM19103.1"/>
    </source>
</evidence>
<feature type="transmembrane region" description="Helical" evidence="13">
    <location>
        <begin position="223"/>
        <end position="241"/>
    </location>
</feature>
<proteinExistence type="inferred from homology"/>
<keyword evidence="10 13" id="KW-1133">Transmembrane helix</keyword>
<feature type="transmembrane region" description="Helical" evidence="13">
    <location>
        <begin position="478"/>
        <end position="499"/>
    </location>
</feature>
<feature type="transmembrane region" description="Helical" evidence="13">
    <location>
        <begin position="95"/>
        <end position="121"/>
    </location>
</feature>
<feature type="transmembrane region" description="Helical" evidence="13">
    <location>
        <begin position="56"/>
        <end position="75"/>
    </location>
</feature>
<keyword evidence="4 13" id="KW-1003">Cell membrane</keyword>
<evidence type="ECO:0000256" key="6">
    <source>
        <dbReference type="ARBA" id="ARBA00022617"/>
    </source>
</evidence>
<evidence type="ECO:0000256" key="7">
    <source>
        <dbReference type="ARBA" id="ARBA00022692"/>
    </source>
</evidence>
<comment type="subcellular location">
    <subcellularLocation>
        <location evidence="1">Cell inner membrane</location>
        <topology evidence="1">Multi-pass membrane protein</topology>
    </subcellularLocation>
</comment>
<dbReference type="EMBL" id="CP145316">
    <property type="protein sequence ID" value="XAM19103.1"/>
    <property type="molecule type" value="Genomic_DNA"/>
</dbReference>
<gene>
    <name evidence="14" type="ORF">V3I05_04150</name>
</gene>
<keyword evidence="15" id="KW-1185">Reference proteome</keyword>
<evidence type="ECO:0000256" key="11">
    <source>
        <dbReference type="ARBA" id="ARBA00023004"/>
    </source>
</evidence>
<evidence type="ECO:0000256" key="1">
    <source>
        <dbReference type="ARBA" id="ARBA00004429"/>
    </source>
</evidence>
<evidence type="ECO:0000256" key="2">
    <source>
        <dbReference type="ARBA" id="ARBA00009819"/>
    </source>
</evidence>
<keyword evidence="11 13" id="KW-0408">Iron</keyword>
<evidence type="ECO:0000256" key="12">
    <source>
        <dbReference type="ARBA" id="ARBA00023136"/>
    </source>
</evidence>
<keyword evidence="3 13" id="KW-0813">Transport</keyword>
<keyword evidence="7 13" id="KW-0812">Transmembrane</keyword>
<dbReference type="Pfam" id="PF01654">
    <property type="entry name" value="Cyt_bd_oxida_I"/>
    <property type="match status" value="1"/>
</dbReference>
<keyword evidence="6 13" id="KW-0349">Heme</keyword>
<reference evidence="14 15" key="1">
    <citation type="submission" date="2024-02" db="EMBL/GenBank/DDBJ databases">
        <title>Genome and pathogenicity analysis of Helicobacter mastomyrinus isolated from mice.</title>
        <authorList>
            <person name="Zhu L."/>
        </authorList>
    </citation>
    <scope>NUCLEOTIDE SEQUENCE [LARGE SCALE GENOMIC DNA]</scope>
    <source>
        <strain evidence="14 15">Hm-17</strain>
    </source>
</reference>
<evidence type="ECO:0000256" key="10">
    <source>
        <dbReference type="ARBA" id="ARBA00022989"/>
    </source>
</evidence>
<evidence type="ECO:0000256" key="13">
    <source>
        <dbReference type="PIRNR" id="PIRNR006446"/>
    </source>
</evidence>
<dbReference type="PIRSF" id="PIRSF006446">
    <property type="entry name" value="Cyt_quinol_oxidase_1"/>
    <property type="match status" value="1"/>
</dbReference>
<evidence type="ECO:0000256" key="5">
    <source>
        <dbReference type="ARBA" id="ARBA00022519"/>
    </source>
</evidence>
<organism evidence="14 15">
    <name type="scientific">Helicobacter mastomyrinus</name>
    <dbReference type="NCBI Taxonomy" id="287948"/>
    <lineage>
        <taxon>Bacteria</taxon>
        <taxon>Pseudomonadati</taxon>
        <taxon>Campylobacterota</taxon>
        <taxon>Epsilonproteobacteria</taxon>
        <taxon>Campylobacterales</taxon>
        <taxon>Helicobacteraceae</taxon>
        <taxon>Helicobacter</taxon>
    </lineage>
</organism>
<evidence type="ECO:0000256" key="3">
    <source>
        <dbReference type="ARBA" id="ARBA00022448"/>
    </source>
</evidence>
<keyword evidence="5" id="KW-0997">Cell inner membrane</keyword>
<accession>A0ABZ3F7E7</accession>
<feature type="transmembrane region" description="Helical" evidence="13">
    <location>
        <begin position="392"/>
        <end position="415"/>
    </location>
</feature>
<evidence type="ECO:0000313" key="15">
    <source>
        <dbReference type="Proteomes" id="UP001434737"/>
    </source>
</evidence>
<sequence>MLNELSSVNWSRAQFALTALYHFLFVPLTLGLSFVIAIMESIYVKTNNPQWRKITRFWLTLFAINFAIGVATGIIMEFEFGTNWANYSWFVGDIFGAPLAVEGIMAFFLEATFFAVMFFGWDKVSKRFHLLSTWLVALGSNLSAFWILVANGWMQYPIGTIFNPDSARNEMSSFWEVALSPVAIPKFLHTVASGYVISALFVVGVSALYLLKGRFISEAKKSLVVGASFGLITSIFLFFSGDESAYRVTQHQPMKLAAMEGIYQGEHRAGITAFGILNPSKQPGDDKEVFLFDITIPYALSILGNRSPDSFVAGIEDLLYGNEEKGVVGIDSRIQNGKIALQAFKDYKEAKAQNDTEAMNALKEVIQTHIKDFGYGYLHAPQEAIPPIALTFYSFHLMVALGSAFFVLFVVVLYLAMANNIVQFRKILWLCVIAIPFGYIAAEAGWIVAEVGRQPWAIQDLLPVGIAATNLSSVNVQISFFIFTILFTTLLCAEISIMVRSIKKGFEEEHTPLMQSVQKGGK</sequence>
<evidence type="ECO:0000256" key="8">
    <source>
        <dbReference type="ARBA" id="ARBA00022723"/>
    </source>
</evidence>
<dbReference type="RefSeq" id="WP_343354247.1">
    <property type="nucleotide sequence ID" value="NZ_CP145316.1"/>
</dbReference>